<proteinExistence type="predicted"/>
<gene>
    <name evidence="1" type="ORF">J2W94_002810</name>
</gene>
<protein>
    <submittedName>
        <fullName evidence="1">Uncharacterized protein</fullName>
    </submittedName>
</protein>
<evidence type="ECO:0000313" key="1">
    <source>
        <dbReference type="EMBL" id="MDR6842516.1"/>
    </source>
</evidence>
<dbReference type="Proteomes" id="UP001254759">
    <property type="component" value="Unassembled WGS sequence"/>
</dbReference>
<reference evidence="1 2" key="1">
    <citation type="submission" date="2023-07" db="EMBL/GenBank/DDBJ databases">
        <title>Sorghum-associated microbial communities from plants grown in Nebraska, USA.</title>
        <authorList>
            <person name="Schachtman D."/>
        </authorList>
    </citation>
    <scope>NUCLEOTIDE SEQUENCE [LARGE SCALE GENOMIC DNA]</scope>
    <source>
        <strain evidence="1 2">BE107</strain>
    </source>
</reference>
<organism evidence="1 2">
    <name type="scientific">Pseudoxanthomonas sacheonensis</name>
    <dbReference type="NCBI Taxonomy" id="443615"/>
    <lineage>
        <taxon>Bacteria</taxon>
        <taxon>Pseudomonadati</taxon>
        <taxon>Pseudomonadota</taxon>
        <taxon>Gammaproteobacteria</taxon>
        <taxon>Lysobacterales</taxon>
        <taxon>Lysobacteraceae</taxon>
        <taxon>Pseudoxanthomonas</taxon>
    </lineage>
</organism>
<accession>A0ABU1RUR5</accession>
<keyword evidence="2" id="KW-1185">Reference proteome</keyword>
<comment type="caution">
    <text evidence="1">The sequence shown here is derived from an EMBL/GenBank/DDBJ whole genome shotgun (WGS) entry which is preliminary data.</text>
</comment>
<name>A0ABU1RUR5_9GAMM</name>
<dbReference type="EMBL" id="JAVDTT010000003">
    <property type="protein sequence ID" value="MDR6842516.1"/>
    <property type="molecule type" value="Genomic_DNA"/>
</dbReference>
<sequence length="47" mass="5089">MFHNESRALVESIVSCGAARASGRHWRNKSRSAVTIGVFAHHGGLRA</sequence>
<evidence type="ECO:0000313" key="2">
    <source>
        <dbReference type="Proteomes" id="UP001254759"/>
    </source>
</evidence>